<evidence type="ECO:0000256" key="1">
    <source>
        <dbReference type="ARBA" id="ARBA00022801"/>
    </source>
</evidence>
<name>A0A221KK19_VITFI</name>
<organism evidence="7 8">
    <name type="scientific">Vitreoscilla filiformis</name>
    <dbReference type="NCBI Taxonomy" id="63"/>
    <lineage>
        <taxon>Bacteria</taxon>
        <taxon>Pseudomonadati</taxon>
        <taxon>Pseudomonadota</taxon>
        <taxon>Betaproteobacteria</taxon>
        <taxon>Neisseriales</taxon>
        <taxon>Neisseriaceae</taxon>
        <taxon>Vitreoscilla</taxon>
    </lineage>
</organism>
<dbReference type="Gene3D" id="3.20.20.80">
    <property type="entry name" value="Glycosidases"/>
    <property type="match status" value="1"/>
</dbReference>
<feature type="chain" id="PRO_5013211196" description="Glycoside hydrolase family 5 domain-containing protein" evidence="5">
    <location>
        <begin position="35"/>
        <end position="528"/>
    </location>
</feature>
<geneLocation type="plasmid" evidence="8">
    <name>pvf1</name>
</geneLocation>
<feature type="signal peptide" evidence="5">
    <location>
        <begin position="1"/>
        <end position="34"/>
    </location>
</feature>
<accession>A0A221KK19</accession>
<feature type="domain" description="Glycoside hydrolase family 5" evidence="6">
    <location>
        <begin position="122"/>
        <end position="381"/>
    </location>
</feature>
<feature type="region of interest" description="Disordered" evidence="4">
    <location>
        <begin position="260"/>
        <end position="292"/>
    </location>
</feature>
<dbReference type="PROSITE" id="PS51257">
    <property type="entry name" value="PROKAR_LIPOPROTEIN"/>
    <property type="match status" value="1"/>
</dbReference>
<gene>
    <name evidence="7" type="ORF">VITFI_CDS3383</name>
</gene>
<dbReference type="AlphaFoldDB" id="A0A221KK19"/>
<keyword evidence="1 3" id="KW-0378">Hydrolase</keyword>
<sequence length="528" mass="59636">MNKEHPPMTHPLFRRGHLLIALALSAGCSWPAAAAAPTFPPPATPVLGVNKYNLSLQYLGLASGGDGSVSWQRLGRALARKSLDDARYYNFAFLRISATGYGPRHPKDRNDLALWQSDPAKYWQIIDTMMDDVEKRHLQLVVTLNWQSMQFPNIAGETRTDMIARTGSRSFELAARYAREFVQRYRQRRAILFWELTNEMNLSADLDSQQRCERSDVAQASGDEDLYCQANGNYSTDEMLSYMRAMAAVVRAADPTRPISSGFSIPRPNANALRQSPEWKPQAGRRSQPDNEEQFAQYLKDVHAAVDIFSIHIYDGHNRSQLNRLGDKELDILNRVQNIAQSAGKQVFLGEFGDPTMDESDAGFNARVLNKLKERRVSYAAPWILEYRYSLSPNAKRTKADSFTLDPEQHMRTLNRMAQFNGPRRDTAAAPPRVVVTWPLECDTVRPGDVVTVTASADAPQQPRVELWVNQKLVGQLDQPPYAWKVPEAAQGRYDVVAKVTDSRGQHSEYQTRWNTPRNGTCEPLPLQ</sequence>
<keyword evidence="8" id="KW-1185">Reference proteome</keyword>
<dbReference type="EMBL" id="CP022424">
    <property type="protein sequence ID" value="ASM79160.1"/>
    <property type="molecule type" value="Genomic_DNA"/>
</dbReference>
<dbReference type="Pfam" id="PF17957">
    <property type="entry name" value="Big_7"/>
    <property type="match status" value="1"/>
</dbReference>
<keyword evidence="5" id="KW-0732">Signal</keyword>
<dbReference type="InterPro" id="IPR013783">
    <property type="entry name" value="Ig-like_fold"/>
</dbReference>
<keyword evidence="2 3" id="KW-0326">Glycosidase</keyword>
<evidence type="ECO:0000256" key="5">
    <source>
        <dbReference type="SAM" id="SignalP"/>
    </source>
</evidence>
<evidence type="ECO:0000313" key="7">
    <source>
        <dbReference type="EMBL" id="ASM79160.1"/>
    </source>
</evidence>
<evidence type="ECO:0000256" key="2">
    <source>
        <dbReference type="ARBA" id="ARBA00023295"/>
    </source>
</evidence>
<evidence type="ECO:0000256" key="4">
    <source>
        <dbReference type="SAM" id="MobiDB-lite"/>
    </source>
</evidence>
<dbReference type="KEGG" id="vff:VITFI_CDS3383"/>
<feature type="region of interest" description="Disordered" evidence="4">
    <location>
        <begin position="505"/>
        <end position="528"/>
    </location>
</feature>
<reference evidence="7 8" key="1">
    <citation type="submission" date="2017-07" db="EMBL/GenBank/DDBJ databases">
        <title>Complete Genome Sequence of the cosmetic ferment Vitreoscilla filiformis (ATCC15551).</title>
        <authorList>
            <person name="Contreras S."/>
            <person name="Sagory-Zalkind P."/>
            <person name="Blanquart H."/>
            <person name="Iltis A."/>
            <person name="Morand S.C."/>
        </authorList>
    </citation>
    <scope>NUCLEOTIDE SEQUENCE [LARGE SCALE GENOMIC DNA]</scope>
    <source>
        <strain evidence="7 8">ATCC 15551</strain>
        <plasmid evidence="8">Plasmid pvf1</plasmid>
    </source>
</reference>
<dbReference type="Gene3D" id="2.60.40.10">
    <property type="entry name" value="Immunoglobulins"/>
    <property type="match status" value="1"/>
</dbReference>
<keyword evidence="7" id="KW-0614">Plasmid</keyword>
<feature type="compositionally biased region" description="Polar residues" evidence="4">
    <location>
        <begin position="508"/>
        <end position="519"/>
    </location>
</feature>
<evidence type="ECO:0000313" key="8">
    <source>
        <dbReference type="Proteomes" id="UP000199729"/>
    </source>
</evidence>
<dbReference type="SUPFAM" id="SSF51445">
    <property type="entry name" value="(Trans)glycosidases"/>
    <property type="match status" value="1"/>
</dbReference>
<protein>
    <recommendedName>
        <fullName evidence="6">Glycoside hydrolase family 5 domain-containing protein</fullName>
    </recommendedName>
</protein>
<proteinExistence type="inferred from homology"/>
<comment type="similarity">
    <text evidence="3">Belongs to the glycosyl hydrolase 5 (cellulase A) family.</text>
</comment>
<evidence type="ECO:0000256" key="3">
    <source>
        <dbReference type="RuleBase" id="RU361153"/>
    </source>
</evidence>
<evidence type="ECO:0000259" key="6">
    <source>
        <dbReference type="Pfam" id="PF00150"/>
    </source>
</evidence>
<dbReference type="GO" id="GO:0004553">
    <property type="term" value="F:hydrolase activity, hydrolyzing O-glycosyl compounds"/>
    <property type="evidence" value="ECO:0007669"/>
    <property type="project" value="InterPro"/>
</dbReference>
<dbReference type="InterPro" id="IPR001547">
    <property type="entry name" value="Glyco_hydro_5"/>
</dbReference>
<dbReference type="Proteomes" id="UP000199729">
    <property type="component" value="Plasmid pVF1"/>
</dbReference>
<dbReference type="Pfam" id="PF00150">
    <property type="entry name" value="Cellulase"/>
    <property type="match status" value="1"/>
</dbReference>
<dbReference type="GO" id="GO:0000272">
    <property type="term" value="P:polysaccharide catabolic process"/>
    <property type="evidence" value="ECO:0007669"/>
    <property type="project" value="InterPro"/>
</dbReference>
<dbReference type="InterPro" id="IPR017853">
    <property type="entry name" value="GH"/>
</dbReference>